<dbReference type="Gene3D" id="3.30.2310.20">
    <property type="entry name" value="RelE-like"/>
    <property type="match status" value="1"/>
</dbReference>
<dbReference type="InterPro" id="IPR035093">
    <property type="entry name" value="RelE/ParE_toxin_dom_sf"/>
</dbReference>
<name>A0A418VI90_RHOPL</name>
<organism evidence="3 4">
    <name type="scientific">Rhodopseudomonas palustris</name>
    <dbReference type="NCBI Taxonomy" id="1076"/>
    <lineage>
        <taxon>Bacteria</taxon>
        <taxon>Pseudomonadati</taxon>
        <taxon>Pseudomonadota</taxon>
        <taxon>Alphaproteobacteria</taxon>
        <taxon>Hyphomicrobiales</taxon>
        <taxon>Nitrobacteraceae</taxon>
        <taxon>Rhodopseudomonas</taxon>
    </lineage>
</organism>
<dbReference type="OrthoDB" id="595470at2"/>
<keyword evidence="2" id="KW-1277">Toxin-antitoxin system</keyword>
<evidence type="ECO:0000313" key="3">
    <source>
        <dbReference type="EMBL" id="RJF75771.1"/>
    </source>
</evidence>
<evidence type="ECO:0000256" key="2">
    <source>
        <dbReference type="ARBA" id="ARBA00022649"/>
    </source>
</evidence>
<dbReference type="EMBL" id="QYYD01000007">
    <property type="protein sequence ID" value="RJF75771.1"/>
    <property type="molecule type" value="Genomic_DNA"/>
</dbReference>
<dbReference type="InterPro" id="IPR051803">
    <property type="entry name" value="TA_system_RelE-like_toxin"/>
</dbReference>
<reference evidence="3 4" key="1">
    <citation type="submission" date="2018-09" db="EMBL/GenBank/DDBJ databases">
        <title>Draft genome sequence of Rhodopseudomonas palustris 2.1.18.</title>
        <authorList>
            <person name="Robertson S.L."/>
            <person name="Meyer T.E."/>
            <person name="Kyndt J.A."/>
        </authorList>
    </citation>
    <scope>NUCLEOTIDE SEQUENCE [LARGE SCALE GENOMIC DNA]</scope>
    <source>
        <strain evidence="3 4">2.1.18</strain>
    </source>
</reference>
<dbReference type="Pfam" id="PF05016">
    <property type="entry name" value="ParE_toxin"/>
    <property type="match status" value="1"/>
</dbReference>
<evidence type="ECO:0000256" key="1">
    <source>
        <dbReference type="ARBA" id="ARBA00006226"/>
    </source>
</evidence>
<comment type="caution">
    <text evidence="3">The sequence shown here is derived from an EMBL/GenBank/DDBJ whole genome shotgun (WGS) entry which is preliminary data.</text>
</comment>
<proteinExistence type="inferred from homology"/>
<comment type="similarity">
    <text evidence="1">Belongs to the RelE toxin family.</text>
</comment>
<dbReference type="RefSeq" id="WP_119856101.1">
    <property type="nucleotide sequence ID" value="NZ_QYYD01000007.1"/>
</dbReference>
<evidence type="ECO:0000313" key="4">
    <source>
        <dbReference type="Proteomes" id="UP000285523"/>
    </source>
</evidence>
<dbReference type="InterPro" id="IPR007712">
    <property type="entry name" value="RelE/ParE_toxin"/>
</dbReference>
<accession>A0A418VI90</accession>
<dbReference type="PANTHER" id="PTHR33755:SF6">
    <property type="entry name" value="PLASMID STABILIZATION SYSTEM PROTEIN"/>
    <property type="match status" value="1"/>
</dbReference>
<dbReference type="AlphaFoldDB" id="A0A418VI90"/>
<sequence>MKVRWSDHAVQELDAILSYIAAHQPSASAGVARRIQDRVRLLEQFPLAGHKTDVENVRALSVVRYPFVIFHVVDDVADEVVIVSIRHTARREITSAD</sequence>
<dbReference type="Proteomes" id="UP000285523">
    <property type="component" value="Unassembled WGS sequence"/>
</dbReference>
<protein>
    <submittedName>
        <fullName evidence="3">Type II toxin-antitoxin system RelE/ParE family toxin</fullName>
    </submittedName>
</protein>
<dbReference type="PANTHER" id="PTHR33755">
    <property type="entry name" value="TOXIN PARE1-RELATED"/>
    <property type="match status" value="1"/>
</dbReference>
<gene>
    <name evidence="3" type="ORF">D4Q52_08405</name>
</gene>